<dbReference type="InterPro" id="IPR019587">
    <property type="entry name" value="Polyketide_cyclase/dehydratase"/>
</dbReference>
<comment type="caution">
    <text evidence="3">The sequence shown here is derived from an EMBL/GenBank/DDBJ whole genome shotgun (WGS) entry which is preliminary data.</text>
</comment>
<gene>
    <name evidence="3" type="ORF">GCM10023318_48430</name>
</gene>
<evidence type="ECO:0008006" key="5">
    <source>
        <dbReference type="Google" id="ProtNLM"/>
    </source>
</evidence>
<feature type="compositionally biased region" description="Low complexity" evidence="1">
    <location>
        <begin position="33"/>
        <end position="55"/>
    </location>
</feature>
<dbReference type="EMBL" id="BAABJM010000005">
    <property type="protein sequence ID" value="GAA5063555.1"/>
    <property type="molecule type" value="Genomic_DNA"/>
</dbReference>
<keyword evidence="4" id="KW-1185">Reference proteome</keyword>
<dbReference type="RefSeq" id="WP_345498108.1">
    <property type="nucleotide sequence ID" value="NZ_BAABJM010000005.1"/>
</dbReference>
<dbReference type="SUPFAM" id="SSF55961">
    <property type="entry name" value="Bet v1-like"/>
    <property type="match status" value="1"/>
</dbReference>
<feature type="signal peptide" evidence="2">
    <location>
        <begin position="1"/>
        <end position="24"/>
    </location>
</feature>
<feature type="chain" id="PRO_5045479272" description="Polyketide cyclase /reductase" evidence="2">
    <location>
        <begin position="25"/>
        <end position="222"/>
    </location>
</feature>
<proteinExistence type="predicted"/>
<protein>
    <recommendedName>
        <fullName evidence="5">Polyketide cyclase /reductase</fullName>
    </recommendedName>
</protein>
<evidence type="ECO:0000256" key="1">
    <source>
        <dbReference type="SAM" id="MobiDB-lite"/>
    </source>
</evidence>
<sequence>MSNSKIRRRTALLLVPLAAVVLTACGNNDESAEQTQAAPAAPTSSPAASAADQAPLSCEGQTIDTAAPIHYRAETLIKAPLSKVWSLHTDVERWSQWQDAVATIERLDQGPLRPGSQFHWTTPVPATNITPAATLSITSSIQNIEENKCTRWTGPAESEAVNIDSGTHVWNFTEVDGGVLVRTEENWRGAQAEADVPTSINFLGEGLEVWLAALKAKAEAAN</sequence>
<dbReference type="InterPro" id="IPR023393">
    <property type="entry name" value="START-like_dom_sf"/>
</dbReference>
<keyword evidence="2" id="KW-0732">Signal</keyword>
<name>A0ABP9KTZ1_9NOCA</name>
<dbReference type="Proteomes" id="UP001500603">
    <property type="component" value="Unassembled WGS sequence"/>
</dbReference>
<dbReference type="Gene3D" id="3.30.530.20">
    <property type="match status" value="1"/>
</dbReference>
<dbReference type="Pfam" id="PF10604">
    <property type="entry name" value="Polyketide_cyc2"/>
    <property type="match status" value="1"/>
</dbReference>
<reference evidence="4" key="1">
    <citation type="journal article" date="2019" name="Int. J. Syst. Evol. Microbiol.">
        <title>The Global Catalogue of Microorganisms (GCM) 10K type strain sequencing project: providing services to taxonomists for standard genome sequencing and annotation.</title>
        <authorList>
            <consortium name="The Broad Institute Genomics Platform"/>
            <consortium name="The Broad Institute Genome Sequencing Center for Infectious Disease"/>
            <person name="Wu L."/>
            <person name="Ma J."/>
        </authorList>
    </citation>
    <scope>NUCLEOTIDE SEQUENCE [LARGE SCALE GENOMIC DNA]</scope>
    <source>
        <strain evidence="4">JCM 18298</strain>
    </source>
</reference>
<evidence type="ECO:0000256" key="2">
    <source>
        <dbReference type="SAM" id="SignalP"/>
    </source>
</evidence>
<evidence type="ECO:0000313" key="3">
    <source>
        <dbReference type="EMBL" id="GAA5063555.1"/>
    </source>
</evidence>
<evidence type="ECO:0000313" key="4">
    <source>
        <dbReference type="Proteomes" id="UP001500603"/>
    </source>
</evidence>
<dbReference type="PROSITE" id="PS51257">
    <property type="entry name" value="PROKAR_LIPOPROTEIN"/>
    <property type="match status" value="1"/>
</dbReference>
<accession>A0ABP9KTZ1</accession>
<organism evidence="3 4">
    <name type="scientific">Nocardia callitridis</name>
    <dbReference type="NCBI Taxonomy" id="648753"/>
    <lineage>
        <taxon>Bacteria</taxon>
        <taxon>Bacillati</taxon>
        <taxon>Actinomycetota</taxon>
        <taxon>Actinomycetes</taxon>
        <taxon>Mycobacteriales</taxon>
        <taxon>Nocardiaceae</taxon>
        <taxon>Nocardia</taxon>
    </lineage>
</organism>
<feature type="region of interest" description="Disordered" evidence="1">
    <location>
        <begin position="32"/>
        <end position="55"/>
    </location>
</feature>